<sequence>MSYELNDLYEYFVPIIEDPDIDKDIRFSAYYSCSIYFRRNNKFEEMIKLADNYARYFINYALNDIVLSFKYRYTALSYSSSDMMYKAISYACSAKKKIEHHKAILHHYAETIAI</sequence>
<organism evidence="1 2">
    <name type="scientific">Enterocloster aldenensis</name>
    <dbReference type="NCBI Taxonomy" id="358742"/>
    <lineage>
        <taxon>Bacteria</taxon>
        <taxon>Bacillati</taxon>
        <taxon>Bacillota</taxon>
        <taxon>Clostridia</taxon>
        <taxon>Lachnospirales</taxon>
        <taxon>Lachnospiraceae</taxon>
        <taxon>Enterocloster</taxon>
    </lineage>
</organism>
<proteinExistence type="predicted"/>
<protein>
    <submittedName>
        <fullName evidence="1">Uncharacterized protein</fullName>
    </submittedName>
</protein>
<evidence type="ECO:0000313" key="1">
    <source>
        <dbReference type="EMBL" id="NSJ49394.1"/>
    </source>
</evidence>
<name>A0ABX2HIY0_9FIRM</name>
<keyword evidence="2" id="KW-1185">Reference proteome</keyword>
<dbReference type="RefSeq" id="WP_173906065.1">
    <property type="nucleotide sequence ID" value="NZ_JAAITT010000014.1"/>
</dbReference>
<dbReference type="Proteomes" id="UP000669239">
    <property type="component" value="Unassembled WGS sequence"/>
</dbReference>
<gene>
    <name evidence="1" type="ORF">G5B36_11845</name>
</gene>
<reference evidence="1 2" key="1">
    <citation type="journal article" date="2020" name="Cell Host Microbe">
        <title>Functional and Genomic Variation between Human-Derived Isolates of Lachnospiraceae Reveals Inter- and Intra-Species Diversity.</title>
        <authorList>
            <person name="Sorbara M.T."/>
            <person name="Littmann E.R."/>
            <person name="Fontana E."/>
            <person name="Moody T.U."/>
            <person name="Kohout C.E."/>
            <person name="Gjonbalaj M."/>
            <person name="Eaton V."/>
            <person name="Seok R."/>
            <person name="Leiner I.M."/>
            <person name="Pamer E.G."/>
        </authorList>
    </citation>
    <scope>NUCLEOTIDE SEQUENCE [LARGE SCALE GENOMIC DNA]</scope>
    <source>
        <strain evidence="1 2">MSK.1.17</strain>
    </source>
</reference>
<comment type="caution">
    <text evidence="1">The sequence shown here is derived from an EMBL/GenBank/DDBJ whole genome shotgun (WGS) entry which is preliminary data.</text>
</comment>
<accession>A0ABX2HIY0</accession>
<evidence type="ECO:0000313" key="2">
    <source>
        <dbReference type="Proteomes" id="UP000669239"/>
    </source>
</evidence>
<dbReference type="EMBL" id="JAAITT010000014">
    <property type="protein sequence ID" value="NSJ49394.1"/>
    <property type="molecule type" value="Genomic_DNA"/>
</dbReference>